<feature type="non-terminal residue" evidence="2">
    <location>
        <position position="1"/>
    </location>
</feature>
<feature type="region of interest" description="Disordered" evidence="1">
    <location>
        <begin position="1"/>
        <end position="34"/>
    </location>
</feature>
<sequence>DEYDSDAQEEMKEEEATGKKEATPPVSNVFDSTS</sequence>
<evidence type="ECO:0000313" key="2">
    <source>
        <dbReference type="EMBL" id="GJS78812.1"/>
    </source>
</evidence>
<gene>
    <name evidence="2" type="ORF">Tco_0728693</name>
</gene>
<dbReference type="EMBL" id="BQNB010010553">
    <property type="protein sequence ID" value="GJS78812.1"/>
    <property type="molecule type" value="Genomic_DNA"/>
</dbReference>
<proteinExistence type="predicted"/>
<reference evidence="2" key="2">
    <citation type="submission" date="2022-01" db="EMBL/GenBank/DDBJ databases">
        <authorList>
            <person name="Yamashiro T."/>
            <person name="Shiraishi A."/>
            <person name="Satake H."/>
            <person name="Nakayama K."/>
        </authorList>
    </citation>
    <scope>NUCLEOTIDE SEQUENCE</scope>
</reference>
<dbReference type="Proteomes" id="UP001151760">
    <property type="component" value="Unassembled WGS sequence"/>
</dbReference>
<name>A0ABQ4YMQ2_9ASTR</name>
<evidence type="ECO:0000256" key="1">
    <source>
        <dbReference type="SAM" id="MobiDB-lite"/>
    </source>
</evidence>
<feature type="compositionally biased region" description="Acidic residues" evidence="1">
    <location>
        <begin position="1"/>
        <end position="13"/>
    </location>
</feature>
<comment type="caution">
    <text evidence="2">The sequence shown here is derived from an EMBL/GenBank/DDBJ whole genome shotgun (WGS) entry which is preliminary data.</text>
</comment>
<organism evidence="2 3">
    <name type="scientific">Tanacetum coccineum</name>
    <dbReference type="NCBI Taxonomy" id="301880"/>
    <lineage>
        <taxon>Eukaryota</taxon>
        <taxon>Viridiplantae</taxon>
        <taxon>Streptophyta</taxon>
        <taxon>Embryophyta</taxon>
        <taxon>Tracheophyta</taxon>
        <taxon>Spermatophyta</taxon>
        <taxon>Magnoliopsida</taxon>
        <taxon>eudicotyledons</taxon>
        <taxon>Gunneridae</taxon>
        <taxon>Pentapetalae</taxon>
        <taxon>asterids</taxon>
        <taxon>campanulids</taxon>
        <taxon>Asterales</taxon>
        <taxon>Asteraceae</taxon>
        <taxon>Asteroideae</taxon>
        <taxon>Anthemideae</taxon>
        <taxon>Anthemidinae</taxon>
        <taxon>Tanacetum</taxon>
    </lineage>
</organism>
<keyword evidence="3" id="KW-1185">Reference proteome</keyword>
<feature type="compositionally biased region" description="Polar residues" evidence="1">
    <location>
        <begin position="25"/>
        <end position="34"/>
    </location>
</feature>
<evidence type="ECO:0000313" key="3">
    <source>
        <dbReference type="Proteomes" id="UP001151760"/>
    </source>
</evidence>
<reference evidence="2" key="1">
    <citation type="journal article" date="2022" name="Int. J. Mol. Sci.">
        <title>Draft Genome of Tanacetum Coccineum: Genomic Comparison of Closely Related Tanacetum-Family Plants.</title>
        <authorList>
            <person name="Yamashiro T."/>
            <person name="Shiraishi A."/>
            <person name="Nakayama K."/>
            <person name="Satake H."/>
        </authorList>
    </citation>
    <scope>NUCLEOTIDE SEQUENCE</scope>
</reference>
<protein>
    <submittedName>
        <fullName evidence="2">Uncharacterized protein</fullName>
    </submittedName>
</protein>
<accession>A0ABQ4YMQ2</accession>